<dbReference type="PANTHER" id="PTHR45566:SF2">
    <property type="entry name" value="NARL SUBFAMILY"/>
    <property type="match status" value="1"/>
</dbReference>
<dbReference type="PROSITE" id="PS50043">
    <property type="entry name" value="HTH_LUXR_2"/>
    <property type="match status" value="1"/>
</dbReference>
<gene>
    <name evidence="6" type="ORF">OEW28_07260</name>
</gene>
<dbReference type="RefSeq" id="WP_263734036.1">
    <property type="nucleotide sequence ID" value="NZ_JAOWKY010000001.1"/>
</dbReference>
<dbReference type="EMBL" id="JAOWKY010000001">
    <property type="protein sequence ID" value="MCV2868424.1"/>
    <property type="molecule type" value="Genomic_DNA"/>
</dbReference>
<dbReference type="CDD" id="cd17535">
    <property type="entry name" value="REC_NarL-like"/>
    <property type="match status" value="1"/>
</dbReference>
<sequence>MKIIVADDHALVLETLVAFIATHPDMDVRSAANLDATLELIGNEGAFDCILLDYNMPGANGLEGLQRVLEANAGGAVALMSGNVARRTVEQAISAGAAGFVPKTLSAKSLVQAIRFMATGEIYAPFEFMTRESEDTSGLFSPRELSVLRCVCDGKPNKVIAQELGVQEVTIKAHVKNICRKLEANNRTHAAMIARDRGILAF</sequence>
<keyword evidence="2" id="KW-0238">DNA-binding</keyword>
<dbReference type="PANTHER" id="PTHR45566">
    <property type="entry name" value="HTH-TYPE TRANSCRIPTIONAL REGULATOR YHJB-RELATED"/>
    <property type="match status" value="1"/>
</dbReference>
<dbReference type="InterPro" id="IPR016032">
    <property type="entry name" value="Sig_transdc_resp-reg_C-effctor"/>
</dbReference>
<dbReference type="PROSITE" id="PS00622">
    <property type="entry name" value="HTH_LUXR_1"/>
    <property type="match status" value="1"/>
</dbReference>
<dbReference type="SUPFAM" id="SSF52172">
    <property type="entry name" value="CheY-like"/>
    <property type="match status" value="1"/>
</dbReference>
<dbReference type="PROSITE" id="PS50110">
    <property type="entry name" value="RESPONSE_REGULATORY"/>
    <property type="match status" value="1"/>
</dbReference>
<dbReference type="InterPro" id="IPR051015">
    <property type="entry name" value="EvgA-like"/>
</dbReference>
<evidence type="ECO:0000259" key="5">
    <source>
        <dbReference type="PROSITE" id="PS50110"/>
    </source>
</evidence>
<dbReference type="PRINTS" id="PR00038">
    <property type="entry name" value="HTHLUXR"/>
</dbReference>
<dbReference type="InterPro" id="IPR011006">
    <property type="entry name" value="CheY-like_superfamily"/>
</dbReference>
<organism evidence="6 7">
    <name type="scientific">Albidovulum marisflavi</name>
    <dbReference type="NCBI Taxonomy" id="2984159"/>
    <lineage>
        <taxon>Bacteria</taxon>
        <taxon>Pseudomonadati</taxon>
        <taxon>Pseudomonadota</taxon>
        <taxon>Alphaproteobacteria</taxon>
        <taxon>Rhodobacterales</taxon>
        <taxon>Paracoccaceae</taxon>
        <taxon>Albidovulum</taxon>
    </lineage>
</organism>
<evidence type="ECO:0000259" key="4">
    <source>
        <dbReference type="PROSITE" id="PS50043"/>
    </source>
</evidence>
<dbReference type="InterPro" id="IPR036388">
    <property type="entry name" value="WH-like_DNA-bd_sf"/>
</dbReference>
<evidence type="ECO:0000256" key="1">
    <source>
        <dbReference type="ARBA" id="ARBA00022553"/>
    </source>
</evidence>
<name>A0ABT2ZBB5_9RHOB</name>
<dbReference type="SMART" id="SM00448">
    <property type="entry name" value="REC"/>
    <property type="match status" value="1"/>
</dbReference>
<dbReference type="InterPro" id="IPR000792">
    <property type="entry name" value="Tscrpt_reg_LuxR_C"/>
</dbReference>
<dbReference type="InterPro" id="IPR058245">
    <property type="entry name" value="NreC/VraR/RcsB-like_REC"/>
</dbReference>
<dbReference type="SUPFAM" id="SSF46894">
    <property type="entry name" value="C-terminal effector domain of the bipartite response regulators"/>
    <property type="match status" value="1"/>
</dbReference>
<dbReference type="Pfam" id="PF00196">
    <property type="entry name" value="GerE"/>
    <property type="match status" value="1"/>
</dbReference>
<proteinExistence type="predicted"/>
<dbReference type="Pfam" id="PF00072">
    <property type="entry name" value="Response_reg"/>
    <property type="match status" value="1"/>
</dbReference>
<dbReference type="SMART" id="SM00421">
    <property type="entry name" value="HTH_LUXR"/>
    <property type="match status" value="1"/>
</dbReference>
<dbReference type="InterPro" id="IPR001789">
    <property type="entry name" value="Sig_transdc_resp-reg_receiver"/>
</dbReference>
<evidence type="ECO:0000313" key="6">
    <source>
        <dbReference type="EMBL" id="MCV2868424.1"/>
    </source>
</evidence>
<dbReference type="Proteomes" id="UP001652542">
    <property type="component" value="Unassembled WGS sequence"/>
</dbReference>
<protein>
    <submittedName>
        <fullName evidence="6">Response regulator transcription factor</fullName>
    </submittedName>
</protein>
<dbReference type="CDD" id="cd06170">
    <property type="entry name" value="LuxR_C_like"/>
    <property type="match status" value="1"/>
</dbReference>
<evidence type="ECO:0000256" key="2">
    <source>
        <dbReference type="ARBA" id="ARBA00023125"/>
    </source>
</evidence>
<reference evidence="6 7" key="1">
    <citation type="submission" date="2022-10" db="EMBL/GenBank/DDBJ databases">
        <title>Defluviimonas sp. nov., isolated from ocean surface water.</title>
        <authorList>
            <person name="He W."/>
            <person name="Wang L."/>
            <person name="Zhang D.-F."/>
        </authorList>
    </citation>
    <scope>NUCLEOTIDE SEQUENCE [LARGE SCALE GENOMIC DNA]</scope>
    <source>
        <strain evidence="6 7">WL0002</strain>
    </source>
</reference>
<feature type="domain" description="Response regulatory" evidence="5">
    <location>
        <begin position="2"/>
        <end position="118"/>
    </location>
</feature>
<feature type="modified residue" description="4-aspartylphosphate" evidence="3">
    <location>
        <position position="53"/>
    </location>
</feature>
<evidence type="ECO:0000313" key="7">
    <source>
        <dbReference type="Proteomes" id="UP001652542"/>
    </source>
</evidence>
<dbReference type="Gene3D" id="3.40.50.2300">
    <property type="match status" value="1"/>
</dbReference>
<dbReference type="Gene3D" id="1.10.10.10">
    <property type="entry name" value="Winged helix-like DNA-binding domain superfamily/Winged helix DNA-binding domain"/>
    <property type="match status" value="1"/>
</dbReference>
<keyword evidence="7" id="KW-1185">Reference proteome</keyword>
<keyword evidence="1 3" id="KW-0597">Phosphoprotein</keyword>
<evidence type="ECO:0000256" key="3">
    <source>
        <dbReference type="PROSITE-ProRule" id="PRU00169"/>
    </source>
</evidence>
<feature type="domain" description="HTH luxR-type" evidence="4">
    <location>
        <begin position="133"/>
        <end position="198"/>
    </location>
</feature>
<comment type="caution">
    <text evidence="6">The sequence shown here is derived from an EMBL/GenBank/DDBJ whole genome shotgun (WGS) entry which is preliminary data.</text>
</comment>
<accession>A0ABT2ZBB5</accession>